<dbReference type="Proteomes" id="UP000601435">
    <property type="component" value="Unassembled WGS sequence"/>
</dbReference>
<protein>
    <submittedName>
        <fullName evidence="2">Uncharacterized protein</fullName>
    </submittedName>
</protein>
<evidence type="ECO:0000256" key="1">
    <source>
        <dbReference type="SAM" id="MobiDB-lite"/>
    </source>
</evidence>
<keyword evidence="3" id="KW-1185">Reference proteome</keyword>
<name>A0A812M9X0_9DINO</name>
<feature type="region of interest" description="Disordered" evidence="1">
    <location>
        <begin position="1"/>
        <end position="27"/>
    </location>
</feature>
<proteinExistence type="predicted"/>
<dbReference type="AlphaFoldDB" id="A0A812M9X0"/>
<dbReference type="EMBL" id="CAJNJA010010595">
    <property type="protein sequence ID" value="CAE7259784.1"/>
    <property type="molecule type" value="Genomic_DNA"/>
</dbReference>
<gene>
    <name evidence="2" type="ORF">SNEC2469_LOCUS5890</name>
</gene>
<feature type="non-terminal residue" evidence="2">
    <location>
        <position position="212"/>
    </location>
</feature>
<accession>A0A812M9X0</accession>
<comment type="caution">
    <text evidence="2">The sequence shown here is derived from an EMBL/GenBank/DDBJ whole genome shotgun (WGS) entry which is preliminary data.</text>
</comment>
<organism evidence="2 3">
    <name type="scientific">Symbiodinium necroappetens</name>
    <dbReference type="NCBI Taxonomy" id="1628268"/>
    <lineage>
        <taxon>Eukaryota</taxon>
        <taxon>Sar</taxon>
        <taxon>Alveolata</taxon>
        <taxon>Dinophyceae</taxon>
        <taxon>Suessiales</taxon>
        <taxon>Symbiodiniaceae</taxon>
        <taxon>Symbiodinium</taxon>
    </lineage>
</organism>
<reference evidence="2" key="1">
    <citation type="submission" date="2021-02" db="EMBL/GenBank/DDBJ databases">
        <authorList>
            <person name="Dougan E. K."/>
            <person name="Rhodes N."/>
            <person name="Thang M."/>
            <person name="Chan C."/>
        </authorList>
    </citation>
    <scope>NUCLEOTIDE SEQUENCE</scope>
</reference>
<feature type="compositionally biased region" description="Polar residues" evidence="1">
    <location>
        <begin position="1"/>
        <end position="11"/>
    </location>
</feature>
<evidence type="ECO:0000313" key="3">
    <source>
        <dbReference type="Proteomes" id="UP000601435"/>
    </source>
</evidence>
<evidence type="ECO:0000313" key="2">
    <source>
        <dbReference type="EMBL" id="CAE7259784.1"/>
    </source>
</evidence>
<sequence>MEISESLQSVASRRGTTRHAAKPPSSLAASSLEMSLVSLERLPQTPAVRRLCPATIATPLTIGQIAASFSAGWLVAGWRPWQHVLMHRESEAQEVRVPVRKDQSCHGDAVGFGSDVGVRGPLKFRLNAARYAVPFDPLLLSVHDSGSGKKGAGQAEGSFVAVNWQKSWYTILDGICTFVLAYQLRNEFVAPNSELIFMQMETPLPGSRVRFT</sequence>